<evidence type="ECO:0000256" key="6">
    <source>
        <dbReference type="ARBA" id="ARBA00023136"/>
    </source>
</evidence>
<feature type="transmembrane region" description="Helical" evidence="8">
    <location>
        <begin position="309"/>
        <end position="332"/>
    </location>
</feature>
<feature type="transmembrane region" description="Helical" evidence="8">
    <location>
        <begin position="56"/>
        <end position="77"/>
    </location>
</feature>
<gene>
    <name evidence="10" type="ORF">BCF44_107240</name>
</gene>
<feature type="transmembrane region" description="Helical" evidence="8">
    <location>
        <begin position="285"/>
        <end position="303"/>
    </location>
</feature>
<feature type="transmembrane region" description="Helical" evidence="8">
    <location>
        <begin position="259"/>
        <end position="278"/>
    </location>
</feature>
<dbReference type="Pfam" id="PF13185">
    <property type="entry name" value="GAF_2"/>
    <property type="match status" value="1"/>
</dbReference>
<dbReference type="GO" id="GO:0015112">
    <property type="term" value="F:nitrate transmembrane transporter activity"/>
    <property type="evidence" value="ECO:0007669"/>
    <property type="project" value="InterPro"/>
</dbReference>
<feature type="transmembrane region" description="Helical" evidence="8">
    <location>
        <begin position="21"/>
        <end position="44"/>
    </location>
</feature>
<keyword evidence="7" id="KW-0804">Transcription</keyword>
<dbReference type="GO" id="GO:0003723">
    <property type="term" value="F:RNA binding"/>
    <property type="evidence" value="ECO:0007669"/>
    <property type="project" value="InterPro"/>
</dbReference>
<feature type="transmembrane region" description="Helical" evidence="8">
    <location>
        <begin position="215"/>
        <end position="239"/>
    </location>
</feature>
<proteinExistence type="inferred from homology"/>
<comment type="similarity">
    <text evidence="2">Belongs to the major facilitator superfamily. Nitrate/nitrite porter (TC 2.A.1.8) family.</text>
</comment>
<comment type="caution">
    <text evidence="10">The sequence shown here is derived from an EMBL/GenBank/DDBJ whole genome shotgun (WGS) entry which is preliminary data.</text>
</comment>
<evidence type="ECO:0000256" key="5">
    <source>
        <dbReference type="ARBA" id="ARBA00023015"/>
    </source>
</evidence>
<evidence type="ECO:0000256" key="1">
    <source>
        <dbReference type="ARBA" id="ARBA00004141"/>
    </source>
</evidence>
<dbReference type="SUPFAM" id="SSF55781">
    <property type="entry name" value="GAF domain-like"/>
    <property type="match status" value="1"/>
</dbReference>
<keyword evidence="4 8" id="KW-1133">Transmembrane helix</keyword>
<dbReference type="InterPro" id="IPR005561">
    <property type="entry name" value="ANTAR"/>
</dbReference>
<evidence type="ECO:0000256" key="4">
    <source>
        <dbReference type="ARBA" id="ARBA00022989"/>
    </source>
</evidence>
<reference evidence="10 11" key="1">
    <citation type="submission" date="2018-08" db="EMBL/GenBank/DDBJ databases">
        <title>Genomic Encyclopedia of Archaeal and Bacterial Type Strains, Phase II (KMG-II): from individual species to whole genera.</title>
        <authorList>
            <person name="Goeker M."/>
        </authorList>
    </citation>
    <scope>NUCLEOTIDE SEQUENCE [LARGE SCALE GENOMIC DNA]</scope>
    <source>
        <strain evidence="10 11">DSM 45791</strain>
    </source>
</reference>
<feature type="transmembrane region" description="Helical" evidence="8">
    <location>
        <begin position="344"/>
        <end position="367"/>
    </location>
</feature>
<feature type="transmembrane region" description="Helical" evidence="8">
    <location>
        <begin position="175"/>
        <end position="195"/>
    </location>
</feature>
<dbReference type="GO" id="GO:0016020">
    <property type="term" value="C:membrane"/>
    <property type="evidence" value="ECO:0007669"/>
    <property type="project" value="UniProtKB-SubCell"/>
</dbReference>
<accession>A0A3E0HI41</accession>
<dbReference type="EMBL" id="QUNO01000007">
    <property type="protein sequence ID" value="REH46107.1"/>
    <property type="molecule type" value="Genomic_DNA"/>
</dbReference>
<keyword evidence="6 8" id="KW-0472">Membrane</keyword>
<dbReference type="Gene3D" id="1.20.1250.20">
    <property type="entry name" value="MFS general substrate transporter like domains"/>
    <property type="match status" value="2"/>
</dbReference>
<dbReference type="Gene3D" id="1.10.10.10">
    <property type="entry name" value="Winged helix-like DNA-binding domain superfamily/Winged helix DNA-binding domain"/>
    <property type="match status" value="1"/>
</dbReference>
<keyword evidence="11" id="KW-1185">Reference proteome</keyword>
<dbReference type="Gene3D" id="3.30.450.40">
    <property type="match status" value="1"/>
</dbReference>
<dbReference type="OrthoDB" id="9771451at2"/>
<dbReference type="InterPro" id="IPR044772">
    <property type="entry name" value="NO3_transporter"/>
</dbReference>
<dbReference type="InterPro" id="IPR003018">
    <property type="entry name" value="GAF"/>
</dbReference>
<name>A0A3E0HI41_9PSEU</name>
<dbReference type="InterPro" id="IPR029016">
    <property type="entry name" value="GAF-like_dom_sf"/>
</dbReference>
<dbReference type="InterPro" id="IPR036388">
    <property type="entry name" value="WH-like_DNA-bd_sf"/>
</dbReference>
<evidence type="ECO:0000313" key="11">
    <source>
        <dbReference type="Proteomes" id="UP000256269"/>
    </source>
</evidence>
<sequence>MRSALVDIVRNVNEKTARGSSAVTAMVIVVGFALTSWVWTLLVLPQVALTARFGTAALGQVMLLSASLAMTMVGRLAAGILTDRCGARVMLPAVSVAAAVPLAVVGTVESIPAQPLLVCAAGVTGTMFPVGIAAVARAYPVRRRGLAVATCGAASLGGLVVGALTGPALLDGRRLVLVLAVTLLVGFAILAPTLLRDRSQGIVEPALRRTFTRTLGIPSTCRLVLLYAVPFGIMLAIMLYLPAYLNVEYGLARTPREGLTVGCLAVAAVARPIGGWLADRNAGGPTLVTCFAVAGACALAQAFPPPLPWGVLTLGGAALCLGMASGTVLALIGSLAPTGRVGAVAGVVSSVGIAAALGLPALMFATYVLDGSFGIALAVVAALLVATAAGVRRWRSLFGMRTESAAVVTAAGTLVDEFDPIEFLHRVTSWCVDLPEIDAAGLLVVDHHGHLRAVASSAEENALTRLLEIQDAQSPAQECLRTNAAVHHADLAAAARWPHFAPLAVQAGFGSMQVLPMRLRGQTIGVLILLSRQLGALNHTEDTVQALVDLAAVSLVHEHAVRDPKLLLTQRQALLHGRAVIEQAKGVLAARLGVDMDTAFTLLRGHGRPLVDMARYAINGRPPQ</sequence>
<dbReference type="PANTHER" id="PTHR23515">
    <property type="entry name" value="HIGH-AFFINITY NITRATE TRANSPORTER 2.3"/>
    <property type="match status" value="1"/>
</dbReference>
<evidence type="ECO:0000259" key="9">
    <source>
        <dbReference type="SMART" id="SM01012"/>
    </source>
</evidence>
<feature type="transmembrane region" description="Helical" evidence="8">
    <location>
        <begin position="89"/>
        <end position="108"/>
    </location>
</feature>
<dbReference type="SMART" id="SM01012">
    <property type="entry name" value="ANTAR"/>
    <property type="match status" value="1"/>
</dbReference>
<protein>
    <submittedName>
        <fullName evidence="10">Nitrate/nitrite transporter NarK</fullName>
    </submittedName>
</protein>
<dbReference type="AlphaFoldDB" id="A0A3E0HI41"/>
<feature type="domain" description="ANTAR" evidence="9">
    <location>
        <begin position="567"/>
        <end position="618"/>
    </location>
</feature>
<organism evidence="10 11">
    <name type="scientific">Kutzneria buriramensis</name>
    <dbReference type="NCBI Taxonomy" id="1045776"/>
    <lineage>
        <taxon>Bacteria</taxon>
        <taxon>Bacillati</taxon>
        <taxon>Actinomycetota</taxon>
        <taxon>Actinomycetes</taxon>
        <taxon>Pseudonocardiales</taxon>
        <taxon>Pseudonocardiaceae</taxon>
        <taxon>Kutzneria</taxon>
    </lineage>
</organism>
<feature type="transmembrane region" description="Helical" evidence="8">
    <location>
        <begin position="373"/>
        <end position="391"/>
    </location>
</feature>
<dbReference type="Pfam" id="PF07690">
    <property type="entry name" value="MFS_1"/>
    <property type="match status" value="1"/>
</dbReference>
<dbReference type="InterPro" id="IPR036259">
    <property type="entry name" value="MFS_trans_sf"/>
</dbReference>
<dbReference type="Proteomes" id="UP000256269">
    <property type="component" value="Unassembled WGS sequence"/>
</dbReference>
<feature type="transmembrane region" description="Helical" evidence="8">
    <location>
        <begin position="114"/>
        <end position="139"/>
    </location>
</feature>
<evidence type="ECO:0000256" key="2">
    <source>
        <dbReference type="ARBA" id="ARBA00008432"/>
    </source>
</evidence>
<comment type="subcellular location">
    <subcellularLocation>
        <location evidence="1">Membrane</location>
        <topology evidence="1">Multi-pass membrane protein</topology>
    </subcellularLocation>
</comment>
<evidence type="ECO:0000256" key="8">
    <source>
        <dbReference type="SAM" id="Phobius"/>
    </source>
</evidence>
<evidence type="ECO:0000256" key="7">
    <source>
        <dbReference type="ARBA" id="ARBA00023163"/>
    </source>
</evidence>
<evidence type="ECO:0000256" key="3">
    <source>
        <dbReference type="ARBA" id="ARBA00022692"/>
    </source>
</evidence>
<dbReference type="Pfam" id="PF03861">
    <property type="entry name" value="ANTAR"/>
    <property type="match status" value="1"/>
</dbReference>
<keyword evidence="3 8" id="KW-0812">Transmembrane</keyword>
<keyword evidence="5" id="KW-0805">Transcription regulation</keyword>
<feature type="transmembrane region" description="Helical" evidence="8">
    <location>
        <begin position="146"/>
        <end position="169"/>
    </location>
</feature>
<dbReference type="InterPro" id="IPR011701">
    <property type="entry name" value="MFS"/>
</dbReference>
<evidence type="ECO:0000313" key="10">
    <source>
        <dbReference type="EMBL" id="REH46107.1"/>
    </source>
</evidence>
<dbReference type="SUPFAM" id="SSF103473">
    <property type="entry name" value="MFS general substrate transporter"/>
    <property type="match status" value="1"/>
</dbReference>